<keyword evidence="2 8" id="KW-0645">Protease</keyword>
<dbReference type="GO" id="GO:0008233">
    <property type="term" value="F:peptidase activity"/>
    <property type="evidence" value="ECO:0007669"/>
    <property type="project" value="UniProtKB-KW"/>
</dbReference>
<accession>F1Z8R9</accession>
<dbReference type="EMBL" id="AEWJ01000037">
    <property type="protein sequence ID" value="EGD59338.1"/>
    <property type="molecule type" value="Genomic_DNA"/>
</dbReference>
<dbReference type="GO" id="GO:0016829">
    <property type="term" value="F:lyase activity"/>
    <property type="evidence" value="ECO:0007669"/>
    <property type="project" value="UniProtKB-KW"/>
</dbReference>
<comment type="similarity">
    <text evidence="1 8">Belongs to the SOS response-associated peptidase family.</text>
</comment>
<keyword evidence="3" id="KW-0227">DNA damage</keyword>
<evidence type="ECO:0000256" key="6">
    <source>
        <dbReference type="ARBA" id="ARBA00023125"/>
    </source>
</evidence>
<proteinExistence type="inferred from homology"/>
<keyword evidence="5" id="KW-0190">Covalent protein-DNA linkage</keyword>
<dbReference type="AlphaFoldDB" id="F1Z8R9"/>
<dbReference type="GO" id="GO:0006508">
    <property type="term" value="P:proteolysis"/>
    <property type="evidence" value="ECO:0007669"/>
    <property type="project" value="UniProtKB-KW"/>
</dbReference>
<protein>
    <recommendedName>
        <fullName evidence="8">Abasic site processing protein</fullName>
        <ecNumber evidence="8">3.4.-.-</ecNumber>
    </recommendedName>
</protein>
<dbReference type="InterPro" id="IPR003738">
    <property type="entry name" value="SRAP"/>
</dbReference>
<evidence type="ECO:0000256" key="4">
    <source>
        <dbReference type="ARBA" id="ARBA00022801"/>
    </source>
</evidence>
<evidence type="ECO:0000313" key="9">
    <source>
        <dbReference type="EMBL" id="EGD59338.1"/>
    </source>
</evidence>
<dbReference type="PANTHER" id="PTHR13604:SF0">
    <property type="entry name" value="ABASIC SITE PROCESSING PROTEIN HMCES"/>
    <property type="match status" value="1"/>
</dbReference>
<dbReference type="eggNOG" id="COG2135">
    <property type="taxonomic scope" value="Bacteria"/>
</dbReference>
<keyword evidence="10" id="KW-1185">Reference proteome</keyword>
<evidence type="ECO:0000256" key="7">
    <source>
        <dbReference type="ARBA" id="ARBA00023239"/>
    </source>
</evidence>
<dbReference type="Pfam" id="PF02586">
    <property type="entry name" value="SRAP"/>
    <property type="match status" value="1"/>
</dbReference>
<dbReference type="RefSeq" id="WP_008065125.1">
    <property type="nucleotide sequence ID" value="NZ_AQWK01000001.1"/>
</dbReference>
<dbReference type="Gene3D" id="3.90.1680.10">
    <property type="entry name" value="SOS response associated peptidase-like"/>
    <property type="match status" value="1"/>
</dbReference>
<evidence type="ECO:0000256" key="5">
    <source>
        <dbReference type="ARBA" id="ARBA00023124"/>
    </source>
</evidence>
<dbReference type="STRING" id="983920.Y88_1400"/>
<evidence type="ECO:0000313" key="10">
    <source>
        <dbReference type="Proteomes" id="UP000004728"/>
    </source>
</evidence>
<gene>
    <name evidence="9" type="ORF">Y88_1400</name>
</gene>
<keyword evidence="6" id="KW-0238">DNA-binding</keyword>
<keyword evidence="7" id="KW-0456">Lyase</keyword>
<keyword evidence="4 8" id="KW-0378">Hydrolase</keyword>
<dbReference type="OrthoDB" id="9782620at2"/>
<dbReference type="PANTHER" id="PTHR13604">
    <property type="entry name" value="DC12-RELATED"/>
    <property type="match status" value="1"/>
</dbReference>
<dbReference type="GO" id="GO:0003697">
    <property type="term" value="F:single-stranded DNA binding"/>
    <property type="evidence" value="ECO:0007669"/>
    <property type="project" value="InterPro"/>
</dbReference>
<evidence type="ECO:0000256" key="8">
    <source>
        <dbReference type="RuleBase" id="RU364100"/>
    </source>
</evidence>
<evidence type="ECO:0000256" key="3">
    <source>
        <dbReference type="ARBA" id="ARBA00022763"/>
    </source>
</evidence>
<name>F1Z8R9_9SPHN</name>
<dbReference type="GO" id="GO:0106300">
    <property type="term" value="P:protein-DNA covalent cross-linking repair"/>
    <property type="evidence" value="ECO:0007669"/>
    <property type="project" value="InterPro"/>
</dbReference>
<dbReference type="InterPro" id="IPR036590">
    <property type="entry name" value="SRAP-like"/>
</dbReference>
<organism evidence="9 10">
    <name type="scientific">Novosphingobium nitrogenifigens DSM 19370</name>
    <dbReference type="NCBI Taxonomy" id="983920"/>
    <lineage>
        <taxon>Bacteria</taxon>
        <taxon>Pseudomonadati</taxon>
        <taxon>Pseudomonadota</taxon>
        <taxon>Alphaproteobacteria</taxon>
        <taxon>Sphingomonadales</taxon>
        <taxon>Sphingomonadaceae</taxon>
        <taxon>Novosphingobium</taxon>
    </lineage>
</organism>
<dbReference type="InParanoid" id="F1Z8R9"/>
<dbReference type="SUPFAM" id="SSF143081">
    <property type="entry name" value="BB1717-like"/>
    <property type="match status" value="1"/>
</dbReference>
<dbReference type="EC" id="3.4.-.-" evidence="8"/>
<evidence type="ECO:0000256" key="1">
    <source>
        <dbReference type="ARBA" id="ARBA00008136"/>
    </source>
</evidence>
<evidence type="ECO:0000256" key="2">
    <source>
        <dbReference type="ARBA" id="ARBA00022670"/>
    </source>
</evidence>
<comment type="caution">
    <text evidence="9">The sequence shown here is derived from an EMBL/GenBank/DDBJ whole genome shotgun (WGS) entry which is preliminary data.</text>
</comment>
<dbReference type="HOGENOM" id="CLU_035990_5_1_5"/>
<reference evidence="9 10" key="1">
    <citation type="journal article" date="2012" name="J. Bacteriol.">
        <title>Draft Genome Sequence of Novosphingobium nitrogenifigens Y88T.</title>
        <authorList>
            <person name="Strabala T.J."/>
            <person name="Macdonald L."/>
            <person name="Liu V."/>
            <person name="Smit A.M."/>
        </authorList>
    </citation>
    <scope>NUCLEOTIDE SEQUENCE [LARGE SCALE GENOMIC DNA]</scope>
    <source>
        <strain evidence="9 10">DSM 19370</strain>
    </source>
</reference>
<dbReference type="Proteomes" id="UP000004728">
    <property type="component" value="Unassembled WGS sequence"/>
</dbReference>
<sequence>MCNLYRLNKPAADIAHLFGVEATQGANYSEEVYPGYPGLVMAGRRLKVMNWGFPLVMTGRNGQKLKHKPVTNARDDKLSTAFWRASFESRRCLIPVSAWAEPEGEAGQMTRTWYSIPSGEPFAVAGLWRATEEWGDAYSMVMVESSPQICEVHDRMPVILRQDHWKTWIEGSPREAFGLCRTWEDELAVEQTATRWAGRGLMGMLPFE</sequence>